<dbReference type="Proteomes" id="UP001333996">
    <property type="component" value="Unassembled WGS sequence"/>
</dbReference>
<feature type="non-terminal residue" evidence="1">
    <location>
        <position position="1"/>
    </location>
</feature>
<proteinExistence type="predicted"/>
<comment type="caution">
    <text evidence="1">The sequence shown here is derived from an EMBL/GenBank/DDBJ whole genome shotgun (WGS) entry which is preliminary data.</text>
</comment>
<keyword evidence="1" id="KW-0378">Hydrolase</keyword>
<evidence type="ECO:0000313" key="2">
    <source>
        <dbReference type="Proteomes" id="UP001333996"/>
    </source>
</evidence>
<organism evidence="1 2">
    <name type="scientific">Streptomyces chiangmaiensis</name>
    <dbReference type="NCBI Taxonomy" id="766497"/>
    <lineage>
        <taxon>Bacteria</taxon>
        <taxon>Bacillati</taxon>
        <taxon>Actinomycetota</taxon>
        <taxon>Actinomycetes</taxon>
        <taxon>Kitasatosporales</taxon>
        <taxon>Streptomycetaceae</taxon>
        <taxon>Streptomyces</taxon>
    </lineage>
</organism>
<dbReference type="EMBL" id="JAYWVC010000299">
    <property type="protein sequence ID" value="MED7828007.1"/>
    <property type="molecule type" value="Genomic_DNA"/>
</dbReference>
<accession>A0ABU7FVU4</accession>
<evidence type="ECO:0000313" key="1">
    <source>
        <dbReference type="EMBL" id="MED7828007.1"/>
    </source>
</evidence>
<gene>
    <name evidence="1" type="ORF">VXC91_40505</name>
</gene>
<name>A0ABU7FVU4_9ACTN</name>
<keyword evidence="2" id="KW-1185">Reference proteome</keyword>
<dbReference type="GO" id="GO:0016787">
    <property type="term" value="F:hydrolase activity"/>
    <property type="evidence" value="ECO:0007669"/>
    <property type="project" value="UniProtKB-KW"/>
</dbReference>
<sequence>ELQVYMAKRANAHIEEIQSSHAVSVSHPDAVTHIIEKAARTVR</sequence>
<protein>
    <submittedName>
        <fullName evidence="1">Alpha/beta hydrolase</fullName>
    </submittedName>
</protein>
<reference evidence="1" key="1">
    <citation type="submission" date="2024-01" db="EMBL/GenBank/DDBJ databases">
        <title>First draft genome sequence data of TA4-1, the type strain of Gram-positive actinobacterium Streptomyces chiangmaiensis.</title>
        <authorList>
            <person name="Yasawong M."/>
            <person name="Nantapong N."/>
        </authorList>
    </citation>
    <scope>NUCLEOTIDE SEQUENCE</scope>
    <source>
        <strain evidence="1">TA4-1</strain>
    </source>
</reference>